<dbReference type="PROSITE" id="PS50102">
    <property type="entry name" value="RRM"/>
    <property type="match status" value="1"/>
</dbReference>
<dbReference type="InterPro" id="IPR032675">
    <property type="entry name" value="LRR_dom_sf"/>
</dbReference>
<dbReference type="STRING" id="53326.A0A016U195"/>
<evidence type="ECO:0000313" key="4">
    <source>
        <dbReference type="EMBL" id="EYC08617.1"/>
    </source>
</evidence>
<dbReference type="Proteomes" id="UP000024635">
    <property type="component" value="Unassembled WGS sequence"/>
</dbReference>
<dbReference type="GO" id="GO:0019005">
    <property type="term" value="C:SCF ubiquitin ligase complex"/>
    <property type="evidence" value="ECO:0007669"/>
    <property type="project" value="TreeGrafter"/>
</dbReference>
<sequence length="833" mass="92878">MTTGDTYLILEACQVARFVEQTVATTKYDKELSEKPRFAIAATIPSFVLSSCTIATQILQITLTSSEVYMEVGAVVPMKNPSKEDEVWEMVEASTMFKALRRLHGQNLESRGLNDMSEAFQSFVTRARFFSVGKLRRTWSHSAAEFIKYRRLLPMLLADGQDFDSGETDDFDASLAFHAKSKEDRKIIITNISPRITPSQLQSFFSQFGKVSHCSLPREDRRQTMFGTMPKHQKNCGTAVITFKKAEDAEKAKNATPEQLKFYEQIMVVSPYVSRRKGGKGLILADDSKEDMFGLSRASSDLSLASTTMSLSSYEGCSLDDLPPSGLERIAAYLPVNDAIRMERVSKRCMEASMKSWSLIPRLVLSRDCEGFGKSNPFRNHHLKAILRRCGVHLKSLDVSGLVHLLDEKALEMIASSCPSLEELDLSGVRASWESLGELSEALPDLRKLTYRDMANANDKAFWYLIKGCGRSLRFVDLRGSRRLHGRCLRLLGNELEQVTFFRCGIWTGIPKAAFVFQLYLDGCLHIDEMAFEDLCVNAASLKELRVNDCYKITDENLSMISRTMSDLRVFTLCGDRFEKLTTAGLSHISHMSSLVELALDFNSLVNDAFLIQICEGLSNLKTLSLANAGTDQTITAKGLNAIANLKELEQIDLSSLAALRSGVLLEIVYACRSLSLLQLRNCVYLSDEGVKGLAMMKNIRHVDLSGSILVTSDSVQHFIKGFPQEEKKSPVTIVVGGTAAESSRLSVRGSRVVVDFSDYTSMLSMPDRQTSSFKIGNESDEDSSDDEFESLTAQRSFYIDAICGEEESPIEDERGLQEWAEREARNLGLLGK</sequence>
<dbReference type="Gene3D" id="3.30.70.330">
    <property type="match status" value="1"/>
</dbReference>
<dbReference type="Pfam" id="PF00076">
    <property type="entry name" value="RRM_1"/>
    <property type="match status" value="1"/>
</dbReference>
<dbReference type="Pfam" id="PF25372">
    <property type="entry name" value="DUF7885"/>
    <property type="match status" value="1"/>
</dbReference>
<reference evidence="5" key="1">
    <citation type="journal article" date="2015" name="Nat. Genet.">
        <title>The genome and transcriptome of the zoonotic hookworm Ancylostoma ceylanicum identify infection-specific gene families.</title>
        <authorList>
            <person name="Schwarz E.M."/>
            <person name="Hu Y."/>
            <person name="Antoshechkin I."/>
            <person name="Miller M.M."/>
            <person name="Sternberg P.W."/>
            <person name="Aroian R.V."/>
        </authorList>
    </citation>
    <scope>NUCLEOTIDE SEQUENCE</scope>
    <source>
        <strain evidence="5">HY135</strain>
    </source>
</reference>
<keyword evidence="1" id="KW-0694">RNA-binding</keyword>
<dbReference type="InterPro" id="IPR006553">
    <property type="entry name" value="Leu-rich_rpt_Cys-con_subtyp"/>
</dbReference>
<evidence type="ECO:0008006" key="6">
    <source>
        <dbReference type="Google" id="ProtNLM"/>
    </source>
</evidence>
<dbReference type="PROSITE" id="PS50181">
    <property type="entry name" value="FBOX"/>
    <property type="match status" value="1"/>
</dbReference>
<dbReference type="AlphaFoldDB" id="A0A016U195"/>
<dbReference type="SUPFAM" id="SSF54928">
    <property type="entry name" value="RNA-binding domain, RBD"/>
    <property type="match status" value="1"/>
</dbReference>
<dbReference type="InterPro" id="IPR000504">
    <property type="entry name" value="RRM_dom"/>
</dbReference>
<dbReference type="SMART" id="SM00360">
    <property type="entry name" value="RRM"/>
    <property type="match status" value="1"/>
</dbReference>
<dbReference type="InterPro" id="IPR057207">
    <property type="entry name" value="FBXL15_LRR"/>
</dbReference>
<dbReference type="CDD" id="cd00590">
    <property type="entry name" value="RRM_SF"/>
    <property type="match status" value="1"/>
</dbReference>
<dbReference type="InterPro" id="IPR035979">
    <property type="entry name" value="RBD_domain_sf"/>
</dbReference>
<accession>A0A016U195</accession>
<evidence type="ECO:0000259" key="2">
    <source>
        <dbReference type="PROSITE" id="PS50102"/>
    </source>
</evidence>
<dbReference type="PANTHER" id="PTHR13318:SF50">
    <property type="entry name" value="F-BOX_LRR-REPEAT PROTEIN 7"/>
    <property type="match status" value="1"/>
</dbReference>
<keyword evidence="5" id="KW-1185">Reference proteome</keyword>
<dbReference type="GO" id="GO:0031146">
    <property type="term" value="P:SCF-dependent proteasomal ubiquitin-dependent protein catabolic process"/>
    <property type="evidence" value="ECO:0007669"/>
    <property type="project" value="TreeGrafter"/>
</dbReference>
<evidence type="ECO:0000313" key="5">
    <source>
        <dbReference type="Proteomes" id="UP000024635"/>
    </source>
</evidence>
<feature type="domain" description="F-box" evidence="3">
    <location>
        <begin position="316"/>
        <end position="360"/>
    </location>
</feature>
<dbReference type="EMBL" id="JARK01001401">
    <property type="protein sequence ID" value="EYC08617.1"/>
    <property type="molecule type" value="Genomic_DNA"/>
</dbReference>
<evidence type="ECO:0000256" key="1">
    <source>
        <dbReference type="PROSITE-ProRule" id="PRU00176"/>
    </source>
</evidence>
<dbReference type="GO" id="GO:0003723">
    <property type="term" value="F:RNA binding"/>
    <property type="evidence" value="ECO:0007669"/>
    <property type="project" value="UniProtKB-UniRule"/>
</dbReference>
<dbReference type="InterPro" id="IPR012677">
    <property type="entry name" value="Nucleotide-bd_a/b_plait_sf"/>
</dbReference>
<dbReference type="Gene3D" id="3.80.10.10">
    <property type="entry name" value="Ribonuclease Inhibitor"/>
    <property type="match status" value="3"/>
</dbReference>
<feature type="domain" description="RRM" evidence="2">
    <location>
        <begin position="185"/>
        <end position="261"/>
    </location>
</feature>
<organism evidence="4 5">
    <name type="scientific">Ancylostoma ceylanicum</name>
    <dbReference type="NCBI Taxonomy" id="53326"/>
    <lineage>
        <taxon>Eukaryota</taxon>
        <taxon>Metazoa</taxon>
        <taxon>Ecdysozoa</taxon>
        <taxon>Nematoda</taxon>
        <taxon>Chromadorea</taxon>
        <taxon>Rhabditida</taxon>
        <taxon>Rhabditina</taxon>
        <taxon>Rhabditomorpha</taxon>
        <taxon>Strongyloidea</taxon>
        <taxon>Ancylostomatidae</taxon>
        <taxon>Ancylostomatinae</taxon>
        <taxon>Ancylostoma</taxon>
    </lineage>
</organism>
<comment type="caution">
    <text evidence="4">The sequence shown here is derived from an EMBL/GenBank/DDBJ whole genome shotgun (WGS) entry which is preliminary data.</text>
</comment>
<gene>
    <name evidence="4" type="primary">Acey_s0065.g3650</name>
    <name evidence="4" type="synonym">Acey-EEED8.10</name>
    <name evidence="4" type="ORF">Y032_0065g3650</name>
</gene>
<dbReference type="OrthoDB" id="549243at2759"/>
<dbReference type="InterPro" id="IPR001810">
    <property type="entry name" value="F-box_dom"/>
</dbReference>
<dbReference type="PANTHER" id="PTHR13318">
    <property type="entry name" value="PARTNER OF PAIRED, ISOFORM B-RELATED"/>
    <property type="match status" value="1"/>
</dbReference>
<dbReference type="SUPFAM" id="SSF52047">
    <property type="entry name" value="RNI-like"/>
    <property type="match status" value="1"/>
</dbReference>
<evidence type="ECO:0000259" key="3">
    <source>
        <dbReference type="PROSITE" id="PS50181"/>
    </source>
</evidence>
<name>A0A016U195_9BILA</name>
<protein>
    <recommendedName>
        <fullName evidence="6">RRM domain-containing protein</fullName>
    </recommendedName>
</protein>
<dbReference type="SMART" id="SM00367">
    <property type="entry name" value="LRR_CC"/>
    <property type="match status" value="6"/>
</dbReference>
<proteinExistence type="predicted"/>